<feature type="region of interest" description="Disordered" evidence="10">
    <location>
        <begin position="287"/>
        <end position="308"/>
    </location>
</feature>
<sequence>MIEGRELVTKLFASLRALDRNRLILLGLSVAVVLAILVALLAQLAKPPMSLLYSGLDLAESGRIVRMLEQMDIEARADEGGTAIYVPKSKVARARMSLAEEGLPSSGVPGYELFDEQGSLGLTSFMQQVNRLRALEGELARTIHTLGDVESARVHLVLPERDAFTREQVAPSASVVVRLKTGRVLSADKARAIQSLIAASVPRLDSAAVTVLDARGDRIFAQDDTAVMGGDNGARAEAEMRIIRAVESMLAPRLGAENVRVQASVEFNRERQTIRETTYDPSATAIRSTQSVEEVETSREGSSTQPVTVQQNLPQVDVTSGDEGVNANNLERLEETTNYEVSSRLLQRVEEPGSIKRQSVAILVNGTYEVAEDGSRTYRPRSEAELAQIENLVRSAVGFDESRGDRVTVENLEFLEVVTEDMAAPSVSLMGFISENLLTILRWLAIIIAIAVISIFALRPLMAHIFSQNPGAAMGDIKAIGTRQEAGADSAAPDALDAVDAPAGIEGPAQTAQAGTQALPQPSVDERLEQMMELRAVEGKVRASSLHKLGEIVEQNPDEVVAILRSWIYEEAA</sequence>
<keyword evidence="6 11" id="KW-1133">Transmembrane helix</keyword>
<keyword evidence="14" id="KW-0969">Cilium</keyword>
<evidence type="ECO:0000256" key="1">
    <source>
        <dbReference type="ARBA" id="ARBA00004117"/>
    </source>
</evidence>
<dbReference type="Pfam" id="PF08345">
    <property type="entry name" value="YscJ_FliF_C"/>
    <property type="match status" value="1"/>
</dbReference>
<name>A0ABQ2LFK4_9PROT</name>
<dbReference type="InterPro" id="IPR000067">
    <property type="entry name" value="FlgMring_FliF"/>
</dbReference>
<evidence type="ECO:0000256" key="4">
    <source>
        <dbReference type="ARBA" id="ARBA00022475"/>
    </source>
</evidence>
<evidence type="ECO:0000259" key="13">
    <source>
        <dbReference type="Pfam" id="PF08345"/>
    </source>
</evidence>
<feature type="domain" description="Flagellar M-ring N-terminal" evidence="12">
    <location>
        <begin position="45"/>
        <end position="217"/>
    </location>
</feature>
<dbReference type="InterPro" id="IPR043427">
    <property type="entry name" value="YscJ/FliF"/>
</dbReference>
<comment type="function">
    <text evidence="9">The M ring may be actively involved in energy transduction.</text>
</comment>
<dbReference type="Gene3D" id="3.30.300.30">
    <property type="match status" value="1"/>
</dbReference>
<accession>A0ABQ2LFK4</accession>
<keyword evidence="7 11" id="KW-0472">Membrane</keyword>
<keyword evidence="15" id="KW-1185">Reference proteome</keyword>
<dbReference type="PANTHER" id="PTHR30046:SF0">
    <property type="entry name" value="FLAGELLAR M-RING PROTEIN"/>
    <property type="match status" value="1"/>
</dbReference>
<dbReference type="InterPro" id="IPR045851">
    <property type="entry name" value="AMP-bd_C_sf"/>
</dbReference>
<dbReference type="InterPro" id="IPR013556">
    <property type="entry name" value="Flag_M-ring_C"/>
</dbReference>
<dbReference type="PRINTS" id="PR01009">
    <property type="entry name" value="FLGMRINGFLIF"/>
</dbReference>
<evidence type="ECO:0000256" key="2">
    <source>
        <dbReference type="ARBA" id="ARBA00004651"/>
    </source>
</evidence>
<proteinExistence type="inferred from homology"/>
<comment type="caution">
    <text evidence="14">The sequence shown here is derived from an EMBL/GenBank/DDBJ whole genome shotgun (WGS) entry which is preliminary data.</text>
</comment>
<feature type="transmembrane region" description="Helical" evidence="11">
    <location>
        <begin position="23"/>
        <end position="45"/>
    </location>
</feature>
<keyword evidence="5 11" id="KW-0812">Transmembrane</keyword>
<reference evidence="15" key="1">
    <citation type="journal article" date="2019" name="Int. J. Syst. Evol. Microbiol.">
        <title>The Global Catalogue of Microorganisms (GCM) 10K type strain sequencing project: providing services to taxonomists for standard genome sequencing and annotation.</title>
        <authorList>
            <consortium name="The Broad Institute Genomics Platform"/>
            <consortium name="The Broad Institute Genome Sequencing Center for Infectious Disease"/>
            <person name="Wu L."/>
            <person name="Ma J."/>
        </authorList>
    </citation>
    <scope>NUCLEOTIDE SEQUENCE [LARGE SCALE GENOMIC DNA]</scope>
    <source>
        <strain evidence="15">JCM 17843</strain>
    </source>
</reference>
<feature type="transmembrane region" description="Helical" evidence="11">
    <location>
        <begin position="440"/>
        <end position="458"/>
    </location>
</feature>
<dbReference type="EMBL" id="BMOV01000009">
    <property type="protein sequence ID" value="GGO15463.1"/>
    <property type="molecule type" value="Genomic_DNA"/>
</dbReference>
<evidence type="ECO:0000256" key="5">
    <source>
        <dbReference type="ARBA" id="ARBA00022692"/>
    </source>
</evidence>
<keyword evidence="8 9" id="KW-0975">Bacterial flagellum</keyword>
<keyword evidence="14" id="KW-0966">Cell projection</keyword>
<dbReference type="NCBIfam" id="TIGR00206">
    <property type="entry name" value="fliF"/>
    <property type="match status" value="1"/>
</dbReference>
<evidence type="ECO:0000259" key="12">
    <source>
        <dbReference type="Pfam" id="PF01514"/>
    </source>
</evidence>
<evidence type="ECO:0000256" key="8">
    <source>
        <dbReference type="ARBA" id="ARBA00023143"/>
    </source>
</evidence>
<protein>
    <recommendedName>
        <fullName evidence="9">Flagellar M-ring protein</fullName>
    </recommendedName>
</protein>
<feature type="domain" description="Flagellar M-ring C-terminal" evidence="13">
    <location>
        <begin position="250"/>
        <end position="414"/>
    </location>
</feature>
<keyword evidence="4" id="KW-1003">Cell membrane</keyword>
<evidence type="ECO:0000256" key="6">
    <source>
        <dbReference type="ARBA" id="ARBA00022989"/>
    </source>
</evidence>
<dbReference type="Gene3D" id="3.30.70.1530">
    <property type="entry name" value="Hypothetical protein rpa1041"/>
    <property type="match status" value="1"/>
</dbReference>
<dbReference type="PANTHER" id="PTHR30046">
    <property type="entry name" value="FLAGELLAR M-RING PROTEIN"/>
    <property type="match status" value="1"/>
</dbReference>
<evidence type="ECO:0000256" key="3">
    <source>
        <dbReference type="ARBA" id="ARBA00007971"/>
    </source>
</evidence>
<dbReference type="PIRSF" id="PIRSF004862">
    <property type="entry name" value="FliF"/>
    <property type="match status" value="1"/>
</dbReference>
<dbReference type="Pfam" id="PF01514">
    <property type="entry name" value="YscJ_FliF"/>
    <property type="match status" value="1"/>
</dbReference>
<organism evidence="14 15">
    <name type="scientific">Iodidimonas muriae</name>
    <dbReference type="NCBI Taxonomy" id="261467"/>
    <lineage>
        <taxon>Bacteria</taxon>
        <taxon>Pseudomonadati</taxon>
        <taxon>Pseudomonadota</taxon>
        <taxon>Alphaproteobacteria</taxon>
        <taxon>Iodidimonadales</taxon>
        <taxon>Iodidimonadaceae</taxon>
        <taxon>Iodidimonas</taxon>
    </lineage>
</organism>
<evidence type="ECO:0000256" key="10">
    <source>
        <dbReference type="SAM" id="MobiDB-lite"/>
    </source>
</evidence>
<evidence type="ECO:0000313" key="14">
    <source>
        <dbReference type="EMBL" id="GGO15463.1"/>
    </source>
</evidence>
<dbReference type="InterPro" id="IPR006182">
    <property type="entry name" value="FliF_N_dom"/>
</dbReference>
<evidence type="ECO:0000256" key="9">
    <source>
        <dbReference type="PIRNR" id="PIRNR004862"/>
    </source>
</evidence>
<evidence type="ECO:0000313" key="15">
    <source>
        <dbReference type="Proteomes" id="UP000602381"/>
    </source>
</evidence>
<comment type="similarity">
    <text evidence="3 9">Belongs to the FliF family.</text>
</comment>
<gene>
    <name evidence="14" type="ORF">GCM10007972_23570</name>
</gene>
<evidence type="ECO:0000256" key="7">
    <source>
        <dbReference type="ARBA" id="ARBA00023136"/>
    </source>
</evidence>
<keyword evidence="14" id="KW-0282">Flagellum</keyword>
<comment type="subcellular location">
    <subcellularLocation>
        <location evidence="1 9">Bacterial flagellum basal body</location>
    </subcellularLocation>
    <subcellularLocation>
        <location evidence="2">Cell membrane</location>
        <topology evidence="2">Multi-pass membrane protein</topology>
    </subcellularLocation>
</comment>
<evidence type="ECO:0000256" key="11">
    <source>
        <dbReference type="SAM" id="Phobius"/>
    </source>
</evidence>
<dbReference type="Proteomes" id="UP000602381">
    <property type="component" value="Unassembled WGS sequence"/>
</dbReference>